<keyword evidence="3" id="KW-1185">Reference proteome</keyword>
<evidence type="ECO:0000313" key="2">
    <source>
        <dbReference type="EMBL" id="GGL17392.1"/>
    </source>
</evidence>
<feature type="region of interest" description="Disordered" evidence="1">
    <location>
        <begin position="63"/>
        <end position="87"/>
    </location>
</feature>
<reference evidence="2" key="2">
    <citation type="submission" date="2020-09" db="EMBL/GenBank/DDBJ databases">
        <authorList>
            <person name="Sun Q."/>
            <person name="Ohkuma M."/>
        </authorList>
    </citation>
    <scope>NUCLEOTIDE SEQUENCE</scope>
    <source>
        <strain evidence="2">JCM 13064</strain>
    </source>
</reference>
<accession>A0A917RNV9</accession>
<dbReference type="Proteomes" id="UP000645217">
    <property type="component" value="Unassembled WGS sequence"/>
</dbReference>
<dbReference type="EMBL" id="BMNT01000057">
    <property type="protein sequence ID" value="GGL17392.1"/>
    <property type="molecule type" value="Genomic_DNA"/>
</dbReference>
<organism evidence="2 3">
    <name type="scientific">Sphaerisporangium melleum</name>
    <dbReference type="NCBI Taxonomy" id="321316"/>
    <lineage>
        <taxon>Bacteria</taxon>
        <taxon>Bacillati</taxon>
        <taxon>Actinomycetota</taxon>
        <taxon>Actinomycetes</taxon>
        <taxon>Streptosporangiales</taxon>
        <taxon>Streptosporangiaceae</taxon>
        <taxon>Sphaerisporangium</taxon>
    </lineage>
</organism>
<sequence>MIYPSPGRTDIHEAQRCANLDTVRRVRETVAELVCAERRRRRAERLIAAWCPDRVRLGQALPPAASRSCERSGAPGAAAESGHAGGR</sequence>
<dbReference type="RefSeq" id="WP_189167312.1">
    <property type="nucleotide sequence ID" value="NZ_BMNT01000057.1"/>
</dbReference>
<gene>
    <name evidence="2" type="ORF">GCM10007964_69280</name>
</gene>
<dbReference type="AlphaFoldDB" id="A0A917RNV9"/>
<evidence type="ECO:0000256" key="1">
    <source>
        <dbReference type="SAM" id="MobiDB-lite"/>
    </source>
</evidence>
<comment type="caution">
    <text evidence="2">The sequence shown here is derived from an EMBL/GenBank/DDBJ whole genome shotgun (WGS) entry which is preliminary data.</text>
</comment>
<name>A0A917RNV9_9ACTN</name>
<reference evidence="2" key="1">
    <citation type="journal article" date="2014" name="Int. J. Syst. Evol. Microbiol.">
        <title>Complete genome sequence of Corynebacterium casei LMG S-19264T (=DSM 44701T), isolated from a smear-ripened cheese.</title>
        <authorList>
            <consortium name="US DOE Joint Genome Institute (JGI-PGF)"/>
            <person name="Walter F."/>
            <person name="Albersmeier A."/>
            <person name="Kalinowski J."/>
            <person name="Ruckert C."/>
        </authorList>
    </citation>
    <scope>NUCLEOTIDE SEQUENCE</scope>
    <source>
        <strain evidence="2">JCM 13064</strain>
    </source>
</reference>
<proteinExistence type="predicted"/>
<protein>
    <submittedName>
        <fullName evidence="2">Uncharacterized protein</fullName>
    </submittedName>
</protein>
<evidence type="ECO:0000313" key="3">
    <source>
        <dbReference type="Proteomes" id="UP000645217"/>
    </source>
</evidence>